<dbReference type="OrthoDB" id="9763076at2"/>
<keyword evidence="3" id="KW-1185">Reference proteome</keyword>
<evidence type="ECO:0000256" key="1">
    <source>
        <dbReference type="SAM" id="Phobius"/>
    </source>
</evidence>
<keyword evidence="1" id="KW-0472">Membrane</keyword>
<dbReference type="Proteomes" id="UP000023541">
    <property type="component" value="Unassembled WGS sequence"/>
</dbReference>
<evidence type="ECO:0000313" key="2">
    <source>
        <dbReference type="EMBL" id="EZH75469.1"/>
    </source>
</evidence>
<organism evidence="2 3">
    <name type="scientific">Aquimarina atlantica</name>
    <dbReference type="NCBI Taxonomy" id="1317122"/>
    <lineage>
        <taxon>Bacteria</taxon>
        <taxon>Pseudomonadati</taxon>
        <taxon>Bacteroidota</taxon>
        <taxon>Flavobacteriia</taxon>
        <taxon>Flavobacteriales</taxon>
        <taxon>Flavobacteriaceae</taxon>
        <taxon>Aquimarina</taxon>
    </lineage>
</organism>
<evidence type="ECO:0000313" key="3">
    <source>
        <dbReference type="Proteomes" id="UP000023541"/>
    </source>
</evidence>
<reference evidence="2 3" key="1">
    <citation type="submission" date="2014-04" db="EMBL/GenBank/DDBJ databases">
        <title>Aquimarina sp. 22II-S11-z7 Genome Sequencing.</title>
        <authorList>
            <person name="Lai Q."/>
        </authorList>
    </citation>
    <scope>NUCLEOTIDE SEQUENCE [LARGE SCALE GENOMIC DNA]</scope>
    <source>
        <strain evidence="2 3">22II-S11-z7</strain>
    </source>
</reference>
<dbReference type="AlphaFoldDB" id="A0A023BZT3"/>
<gene>
    <name evidence="2" type="ORF">ATO12_01430</name>
</gene>
<dbReference type="InterPro" id="IPR036465">
    <property type="entry name" value="vWFA_dom_sf"/>
</dbReference>
<dbReference type="PANTHER" id="PTHR37947">
    <property type="entry name" value="BLL2462 PROTEIN"/>
    <property type="match status" value="1"/>
</dbReference>
<dbReference type="SUPFAM" id="SSF53300">
    <property type="entry name" value="vWA-like"/>
    <property type="match status" value="1"/>
</dbReference>
<dbReference type="EMBL" id="AQRA01000001">
    <property type="protein sequence ID" value="EZH75469.1"/>
    <property type="molecule type" value="Genomic_DNA"/>
</dbReference>
<dbReference type="eggNOG" id="COG2304">
    <property type="taxonomic scope" value="Bacteria"/>
</dbReference>
<keyword evidence="1" id="KW-0812">Transmembrane</keyword>
<dbReference type="STRING" id="1317122.ATO12_01430"/>
<dbReference type="RefSeq" id="WP_034237989.1">
    <property type="nucleotide sequence ID" value="NZ_AQRA01000001.1"/>
</dbReference>
<protein>
    <recommendedName>
        <fullName evidence="4">VWA domain-containing protein</fullName>
    </recommendedName>
</protein>
<comment type="caution">
    <text evidence="2">The sequence shown here is derived from an EMBL/GenBank/DDBJ whole genome shotgun (WGS) entry which is preliminary data.</text>
</comment>
<name>A0A023BZT3_9FLAO</name>
<evidence type="ECO:0008006" key="4">
    <source>
        <dbReference type="Google" id="ProtNLM"/>
    </source>
</evidence>
<dbReference type="PANTHER" id="PTHR37947:SF1">
    <property type="entry name" value="BLL2462 PROTEIN"/>
    <property type="match status" value="1"/>
</dbReference>
<accession>A0A023BZT3</accession>
<keyword evidence="1" id="KW-1133">Transmembrane helix</keyword>
<sequence length="676" mass="78243">MQTQTILLIIAAFITALIVALFQYWYKTKNRKKNILFFAFLRFLSVFALLLLLINPTFKQKTYYIEKPALVVAVDNSSSIKYLKQDQKVTQFVNQITDNKELNERFDIAYYSFSDKLNDSLHFSFDQKQTNISKALEELEQIHKNTIAPTIVITDGNQTYGKDYQFSSIGYKQAVYPIISGDTIKVLDTKIQQLNVNRYAYLKNKFPVEVILTYSGNEEITTTFRVKSGSNTIFSQPVSFSRTNNSTVVNFTLSASTVGVNQYVAELVPLDIEKNTINNSKTFAVEVIDQKTNVLLISDIVHPDLGAIKKSVESNERRSITISKPNENKELDDYQLVILYQPNTRYRAVYEKLNTLKKNYFTITGPKTDWVFLNRIQNKYTQEITRQNEYYVPRYNTNYGAFLQEDIGFQGYPPLIGTFGEIRMNSNHDPLLYRTISNIDTDEMLLATIEQGGIREAVLFGEGIWRWRAQSYLDTQKFEDFDEFFGKLIQYLASNKRKSRLNTISESFYYGNASVIIKAEYFTKNYEFDRRGNLRISIKNKETEATQTIPMLLKNNSYEVDLSNLDAGNYDYTVTVLGENIARSGSFAILEYDVEQQFLNADVTKLKQVATNTNGKSYYLNQKDTLIKELLEDQRYQIVQKNKENVVSLIDWKYLLAIVILLLTIEWFARKYNGLI</sequence>
<feature type="transmembrane region" description="Helical" evidence="1">
    <location>
        <begin position="35"/>
        <end position="54"/>
    </location>
</feature>
<proteinExistence type="predicted"/>
<feature type="transmembrane region" description="Helical" evidence="1">
    <location>
        <begin position="6"/>
        <end position="26"/>
    </location>
</feature>